<evidence type="ECO:0000313" key="4">
    <source>
        <dbReference type="Proteomes" id="UP000295506"/>
    </source>
</evidence>
<dbReference type="EMBL" id="SOBK01000010">
    <property type="protein sequence ID" value="TDT86956.1"/>
    <property type="molecule type" value="Genomic_DNA"/>
</dbReference>
<dbReference type="KEGG" id="dej:AWY79_02560"/>
<reference evidence="1 3" key="1">
    <citation type="journal article" date="2016" name="Front. Microbiol.">
        <title>Genome Sequence of the Piezophilic, Mesophilic Sulfate-Reducing Bacterium Desulfovibrio indicus J2T.</title>
        <authorList>
            <person name="Cao J."/>
            <person name="Maignien L."/>
            <person name="Shao Z."/>
            <person name="Alain K."/>
            <person name="Jebbar M."/>
        </authorList>
    </citation>
    <scope>NUCLEOTIDE SEQUENCE [LARGE SCALE GENOMIC DNA]</scope>
    <source>
        <strain evidence="1 3">J2</strain>
    </source>
</reference>
<dbReference type="AlphaFoldDB" id="A0A126QKZ9"/>
<dbReference type="InterPro" id="IPR029044">
    <property type="entry name" value="Nucleotide-diphossugar_trans"/>
</dbReference>
<dbReference type="Pfam" id="PF02348">
    <property type="entry name" value="CTP_transf_3"/>
    <property type="match status" value="1"/>
</dbReference>
<dbReference type="Gene3D" id="3.90.550.10">
    <property type="entry name" value="Spore Coat Polysaccharide Biosynthesis Protein SpsA, Chain A"/>
    <property type="match status" value="1"/>
</dbReference>
<protein>
    <submittedName>
        <fullName evidence="2">N-acylneuraminate cytidylyltransferase</fullName>
    </submittedName>
</protein>
<proteinExistence type="predicted"/>
<reference evidence="2 4" key="2">
    <citation type="submission" date="2019-03" db="EMBL/GenBank/DDBJ databases">
        <title>Genomic Encyclopedia of Type Strains, Phase IV (KMG-IV): sequencing the most valuable type-strain genomes for metagenomic binning, comparative biology and taxonomic classification.</title>
        <authorList>
            <person name="Goeker M."/>
        </authorList>
    </citation>
    <scope>NUCLEOTIDE SEQUENCE [LARGE SCALE GENOMIC DNA]</scope>
    <source>
        <strain evidence="2 4">DSM 101483</strain>
    </source>
</reference>
<keyword evidence="2" id="KW-0808">Transferase</keyword>
<evidence type="ECO:0000313" key="3">
    <source>
        <dbReference type="Proteomes" id="UP000055611"/>
    </source>
</evidence>
<dbReference type="PANTHER" id="PTHR21485:SF6">
    <property type="entry name" value="N-ACYLNEURAMINATE CYTIDYLYLTRANSFERASE-RELATED"/>
    <property type="match status" value="1"/>
</dbReference>
<keyword evidence="3" id="KW-1185">Reference proteome</keyword>
<keyword evidence="2" id="KW-0548">Nucleotidyltransferase</keyword>
<name>A0A126QKZ9_9BACT</name>
<sequence>MSATTTTTATSTLATLPLATFEDVRDRFFPGTPVSYAENFTDNAVHDKLVVHIGARAGSTRIRDKNVRRLGGIPLIGYTILAARALGADRVILNTDSEEYCRIGEAFGAECPFIRPGELARPDVSPGLASYYAARKVLQEGYPAGYWVEMYPTSPFRNGATLRRYVEVLRGAGSCVAVNRITPPPGRVYAPGGRSVSLDRDQGLVFYKATGTFLGYALDADKRFWRHHEIIRNPVELIDIDTDRDWELAESILAAGAYDFGMELPC</sequence>
<organism evidence="2 4">
    <name type="scientific">Pseudodesulfovibrio indicus</name>
    <dbReference type="NCBI Taxonomy" id="1716143"/>
    <lineage>
        <taxon>Bacteria</taxon>
        <taxon>Pseudomonadati</taxon>
        <taxon>Thermodesulfobacteriota</taxon>
        <taxon>Desulfovibrionia</taxon>
        <taxon>Desulfovibrionales</taxon>
        <taxon>Desulfovibrionaceae</taxon>
    </lineage>
</organism>
<dbReference type="PANTHER" id="PTHR21485">
    <property type="entry name" value="HAD SUPERFAMILY MEMBERS CMAS AND KDSC"/>
    <property type="match status" value="1"/>
</dbReference>
<dbReference type="EMBL" id="CP014206">
    <property type="protein sequence ID" value="AMK10075.1"/>
    <property type="molecule type" value="Genomic_DNA"/>
</dbReference>
<dbReference type="RefSeq" id="WP_066799835.1">
    <property type="nucleotide sequence ID" value="NZ_CP014206.1"/>
</dbReference>
<gene>
    <name evidence="1" type="ORF">AWY79_02560</name>
    <name evidence="2" type="ORF">EDC59_11037</name>
</gene>
<dbReference type="Proteomes" id="UP000055611">
    <property type="component" value="Chromosome"/>
</dbReference>
<dbReference type="InterPro" id="IPR003329">
    <property type="entry name" value="Cytidylyl_trans"/>
</dbReference>
<dbReference type="SUPFAM" id="SSF53448">
    <property type="entry name" value="Nucleotide-diphospho-sugar transferases"/>
    <property type="match status" value="1"/>
</dbReference>
<evidence type="ECO:0000313" key="1">
    <source>
        <dbReference type="EMBL" id="AMK10075.1"/>
    </source>
</evidence>
<dbReference type="Proteomes" id="UP000295506">
    <property type="component" value="Unassembled WGS sequence"/>
</dbReference>
<accession>A0A126QKZ9</accession>
<evidence type="ECO:0000313" key="2">
    <source>
        <dbReference type="EMBL" id="TDT86956.1"/>
    </source>
</evidence>
<dbReference type="OrthoDB" id="9805604at2"/>
<dbReference type="InterPro" id="IPR050793">
    <property type="entry name" value="CMP-NeuNAc_synthase"/>
</dbReference>
<dbReference type="GO" id="GO:0008781">
    <property type="term" value="F:N-acylneuraminate cytidylyltransferase activity"/>
    <property type="evidence" value="ECO:0007669"/>
    <property type="project" value="TreeGrafter"/>
</dbReference>